<reference evidence="3" key="1">
    <citation type="submission" date="2024-03" db="EMBL/GenBank/DDBJ databases">
        <title>WGS assembly of Saponaria officinalis var. Norfolk2.</title>
        <authorList>
            <person name="Jenkins J."/>
            <person name="Shu S."/>
            <person name="Grimwood J."/>
            <person name="Barry K."/>
            <person name="Goodstein D."/>
            <person name="Schmutz J."/>
            <person name="Leebens-Mack J."/>
            <person name="Osbourn A."/>
        </authorList>
    </citation>
    <scope>NUCLEOTIDE SEQUENCE [LARGE SCALE GENOMIC DNA]</scope>
    <source>
        <strain evidence="3">JIC</strain>
    </source>
</reference>
<dbReference type="PANTHER" id="PTHR36607">
    <property type="entry name" value="1,2-DIHYDROXY-3-KETO-5-METHYLTHIOPENTENE DIOXYGENASE 4"/>
    <property type="match status" value="1"/>
</dbReference>
<dbReference type="AlphaFoldDB" id="A0AAW1MSC1"/>
<feature type="coiled-coil region" evidence="1">
    <location>
        <begin position="575"/>
        <end position="623"/>
    </location>
</feature>
<feature type="compositionally biased region" description="Basic and acidic residues" evidence="2">
    <location>
        <begin position="267"/>
        <end position="284"/>
    </location>
</feature>
<sequence>MASLMADGRTINLATLVLAGIYNGIHDLVTHPNPAFSSSTFPAHYLYGWIAHYFGTHHDVKPPPQGPAMVVHSGTRGAKAFNEGTARDLIHGGKDVSANCFILNKNKAELLIDDGQLEASMFDYLISLRSSYLPLRLGNCFYVEPYNPHRFSRQFGFCQDICGLLPRELGNNTISRHEALRFLRVSLFASSQSQVFLPSLSIKWHENVTTDFSSWWRRVGINDFKTNIQTLVHGVDNDRLKSGRDHPDDGERRVSKVVPETASSRKRGFDGNHNDVESDVDPKHERRGKIRTPPLDTDFFYLSEGIFEGVPSCSHLPLQLLVILFFLHFFSFLRFYIFMQEADLNLELAAALQTDGDVASANILAPERPLKVLTGKGKEIAMIDKAMPLREGSKSLSQNSVVGSSFSNVDDNSVDSPVVPHIVGHQRTFGTVTTLANFSSAPVGSLISIRPPLPFIGVFDRALPQIQSLFLTELKNACFSDVGKVAAKANESYRTIRHLKGDPTPLREQVDSYVGAVNAYLILEKLAAEHRRSEDAEQGIVLQHQKLDDAKRFLTEADEERLAIAAEHSAVTSKIADLEAELTKACEMAVQLNSRLETKDKSLMDLRNQVEVANRSLAELEAQPVMSADEEASLQEQKASLEEMRASLSLGP</sequence>
<keyword evidence="4" id="KW-1185">Reference proteome</keyword>
<evidence type="ECO:0000313" key="3">
    <source>
        <dbReference type="EMBL" id="KAK9750451.1"/>
    </source>
</evidence>
<accession>A0AAW1MSC1</accession>
<comment type="caution">
    <text evidence="3">The sequence shown here is derived from an EMBL/GenBank/DDBJ whole genome shotgun (WGS) entry which is preliminary data.</text>
</comment>
<dbReference type="Proteomes" id="UP001443914">
    <property type="component" value="Unassembled WGS sequence"/>
</dbReference>
<feature type="region of interest" description="Disordered" evidence="2">
    <location>
        <begin position="238"/>
        <end position="291"/>
    </location>
</feature>
<evidence type="ECO:0000313" key="4">
    <source>
        <dbReference type="Proteomes" id="UP001443914"/>
    </source>
</evidence>
<evidence type="ECO:0000256" key="1">
    <source>
        <dbReference type="SAM" id="Coils"/>
    </source>
</evidence>
<feature type="compositionally biased region" description="Basic and acidic residues" evidence="2">
    <location>
        <begin position="238"/>
        <end position="254"/>
    </location>
</feature>
<protein>
    <recommendedName>
        <fullName evidence="5">Aminotransferase-like plant mobile domain-containing protein</fullName>
    </recommendedName>
</protein>
<feature type="region of interest" description="Disordered" evidence="2">
    <location>
        <begin position="625"/>
        <end position="652"/>
    </location>
</feature>
<dbReference type="EMBL" id="JBDFQZ010000002">
    <property type="protein sequence ID" value="KAK9750451.1"/>
    <property type="molecule type" value="Genomic_DNA"/>
</dbReference>
<evidence type="ECO:0008006" key="5">
    <source>
        <dbReference type="Google" id="ProtNLM"/>
    </source>
</evidence>
<name>A0AAW1MSC1_SAPOF</name>
<gene>
    <name evidence="3" type="ORF">RND81_02G197800</name>
</gene>
<evidence type="ECO:0000256" key="2">
    <source>
        <dbReference type="SAM" id="MobiDB-lite"/>
    </source>
</evidence>
<dbReference type="PANTHER" id="PTHR36607:SF20">
    <property type="entry name" value="AMINOTRANSFERASE-LIKE PLANT MOBILE DOMAIN-CONTAINING PROTEIN"/>
    <property type="match status" value="1"/>
</dbReference>
<proteinExistence type="predicted"/>
<organism evidence="3 4">
    <name type="scientific">Saponaria officinalis</name>
    <name type="common">Common soapwort</name>
    <name type="synonym">Lychnis saponaria</name>
    <dbReference type="NCBI Taxonomy" id="3572"/>
    <lineage>
        <taxon>Eukaryota</taxon>
        <taxon>Viridiplantae</taxon>
        <taxon>Streptophyta</taxon>
        <taxon>Embryophyta</taxon>
        <taxon>Tracheophyta</taxon>
        <taxon>Spermatophyta</taxon>
        <taxon>Magnoliopsida</taxon>
        <taxon>eudicotyledons</taxon>
        <taxon>Gunneridae</taxon>
        <taxon>Pentapetalae</taxon>
        <taxon>Caryophyllales</taxon>
        <taxon>Caryophyllaceae</taxon>
        <taxon>Caryophylleae</taxon>
        <taxon>Saponaria</taxon>
    </lineage>
</organism>
<keyword evidence="1" id="KW-0175">Coiled coil</keyword>